<accession>A0A3N2BLI0</accession>
<dbReference type="EMBL" id="RKHL01000002">
    <property type="protein sequence ID" value="ROR76133.1"/>
    <property type="molecule type" value="Genomic_DNA"/>
</dbReference>
<organism evidence="2 3">
    <name type="scientific">Plantibacter flavus</name>
    <dbReference type="NCBI Taxonomy" id="150123"/>
    <lineage>
        <taxon>Bacteria</taxon>
        <taxon>Bacillati</taxon>
        <taxon>Actinomycetota</taxon>
        <taxon>Actinomycetes</taxon>
        <taxon>Micrococcales</taxon>
        <taxon>Microbacteriaceae</taxon>
        <taxon>Plantibacter</taxon>
    </lineage>
</organism>
<evidence type="ECO:0000313" key="3">
    <source>
        <dbReference type="Proteomes" id="UP000266915"/>
    </source>
</evidence>
<gene>
    <name evidence="2" type="ORF">EDD42_4086</name>
</gene>
<name>A0A3N2BLI0_9MICO</name>
<protein>
    <recommendedName>
        <fullName evidence="4">Lipoprotein</fullName>
    </recommendedName>
</protein>
<evidence type="ECO:0000256" key="1">
    <source>
        <dbReference type="SAM" id="SignalP"/>
    </source>
</evidence>
<keyword evidence="1" id="KW-0732">Signal</keyword>
<dbReference type="Proteomes" id="UP000266915">
    <property type="component" value="Unassembled WGS sequence"/>
</dbReference>
<keyword evidence="3" id="KW-1185">Reference proteome</keyword>
<feature type="chain" id="PRO_5018632182" description="Lipoprotein" evidence="1">
    <location>
        <begin position="21"/>
        <end position="99"/>
    </location>
</feature>
<proteinExistence type="predicted"/>
<sequence length="99" mass="10220">MIVCSFATVATGVLLLTACAASMPAALDDCMQVVADHTGTMQSNAEIPDTVKNPAGAFDWKGSYNGGTFACASPDGDLLTRAILFKDDGTVETLVTRSS</sequence>
<reference evidence="2 3" key="1">
    <citation type="submission" date="2018-11" db="EMBL/GenBank/DDBJ databases">
        <title>Sequencing the genomes of 1000 actinobacteria strains.</title>
        <authorList>
            <person name="Klenk H.-P."/>
        </authorList>
    </citation>
    <scope>NUCLEOTIDE SEQUENCE [LARGE SCALE GENOMIC DNA]</scope>
    <source>
        <strain evidence="2 3">DSM 14012</strain>
    </source>
</reference>
<dbReference type="AlphaFoldDB" id="A0A3N2BLI0"/>
<feature type="signal peptide" evidence="1">
    <location>
        <begin position="1"/>
        <end position="20"/>
    </location>
</feature>
<comment type="caution">
    <text evidence="2">The sequence shown here is derived from an EMBL/GenBank/DDBJ whole genome shotgun (WGS) entry which is preliminary data.</text>
</comment>
<evidence type="ECO:0000313" key="2">
    <source>
        <dbReference type="EMBL" id="ROR76133.1"/>
    </source>
</evidence>
<evidence type="ECO:0008006" key="4">
    <source>
        <dbReference type="Google" id="ProtNLM"/>
    </source>
</evidence>